<dbReference type="GO" id="GO:1904047">
    <property type="term" value="F:S-adenosyl-L-methionine binding"/>
    <property type="evidence" value="ECO:0007669"/>
    <property type="project" value="TreeGrafter"/>
</dbReference>
<dbReference type="PROSITE" id="PS00092">
    <property type="entry name" value="N6_MTASE"/>
    <property type="match status" value="1"/>
</dbReference>
<dbReference type="KEGG" id="csph:CSPHI_10470"/>
<keyword evidence="3 8" id="KW-0489">Methyltransferase</keyword>
<dbReference type="PANTHER" id="PTHR30481:SF3">
    <property type="entry name" value="DNA ADENINE METHYLASE"/>
    <property type="match status" value="1"/>
</dbReference>
<dbReference type="GO" id="GO:0032259">
    <property type="term" value="P:methylation"/>
    <property type="evidence" value="ECO:0007669"/>
    <property type="project" value="UniProtKB-KW"/>
</dbReference>
<dbReference type="InterPro" id="IPR012327">
    <property type="entry name" value="MeTrfase_D12"/>
</dbReference>
<dbReference type="GO" id="GO:0006298">
    <property type="term" value="P:mismatch repair"/>
    <property type="evidence" value="ECO:0007669"/>
    <property type="project" value="TreeGrafter"/>
</dbReference>
<dbReference type="PRINTS" id="PR00505">
    <property type="entry name" value="D12N6MTFRASE"/>
</dbReference>
<evidence type="ECO:0000313" key="9">
    <source>
        <dbReference type="EMBL" id="APT91350.1"/>
    </source>
</evidence>
<dbReference type="STRING" id="1437874.CSPHI_10470"/>
<keyword evidence="4 8" id="KW-0808">Transferase</keyword>
<dbReference type="Gene3D" id="1.10.1020.10">
    <property type="entry name" value="Adenine-specific Methyltransferase, Domain 2"/>
    <property type="match status" value="1"/>
</dbReference>
<sequence>MAAPVLKWAGGKRRLLPEIRARIPERLGVYHEPFLGGGAVLLDLQPARARAGDVNAELIGMLAVVRDELPALLAALRGHAAAHSPEHYYAVRAMDRGPDWAGVDPVTRAARLLYLNKTCFNGLHRVNRAGHFNVPYGRYRNPNIVNEAGLRAAHDYLVGAGVELAVAGFEQTCAAAGRGDFVYLDPPYDVVSDTANFTGYAAAGFGRAEQSRLREVCAELDARGARFLLSNAATGFIRELYADYRVEIVQAPRAINANAARRGKVDEVLVRNF</sequence>
<feature type="binding site" evidence="7">
    <location>
        <position position="12"/>
    </location>
    <ligand>
        <name>S-adenosyl-L-methionine</name>
        <dbReference type="ChEBI" id="CHEBI:59789"/>
    </ligand>
</feature>
<dbReference type="SUPFAM" id="SSF53335">
    <property type="entry name" value="S-adenosyl-L-methionine-dependent methyltransferases"/>
    <property type="match status" value="1"/>
</dbReference>
<dbReference type="InterPro" id="IPR023095">
    <property type="entry name" value="Ade_MeTrfase_dom_2"/>
</dbReference>
<dbReference type="PANTHER" id="PTHR30481">
    <property type="entry name" value="DNA ADENINE METHYLASE"/>
    <property type="match status" value="1"/>
</dbReference>
<feature type="binding site" evidence="7">
    <location>
        <position position="53"/>
    </location>
    <ligand>
        <name>S-adenosyl-L-methionine</name>
        <dbReference type="ChEBI" id="CHEBI:59789"/>
    </ligand>
</feature>
<feature type="binding site" evidence="7">
    <location>
        <position position="8"/>
    </location>
    <ligand>
        <name>S-adenosyl-L-methionine</name>
        <dbReference type="ChEBI" id="CHEBI:59789"/>
    </ligand>
</feature>
<keyword evidence="10" id="KW-1185">Reference proteome</keyword>
<evidence type="ECO:0000256" key="3">
    <source>
        <dbReference type="ARBA" id="ARBA00022603"/>
    </source>
</evidence>
<dbReference type="OrthoDB" id="9805629at2"/>
<dbReference type="GO" id="GO:0043565">
    <property type="term" value="F:sequence-specific DNA binding"/>
    <property type="evidence" value="ECO:0007669"/>
    <property type="project" value="TreeGrafter"/>
</dbReference>
<dbReference type="REBASE" id="182338">
    <property type="entry name" value="M.Csp44792ORF10470P"/>
</dbReference>
<dbReference type="GO" id="GO:0009307">
    <property type="term" value="P:DNA restriction-modification system"/>
    <property type="evidence" value="ECO:0007669"/>
    <property type="project" value="InterPro"/>
</dbReference>
<dbReference type="InterPro" id="IPR029063">
    <property type="entry name" value="SAM-dependent_MTases_sf"/>
</dbReference>
<dbReference type="EMBL" id="CP009248">
    <property type="protein sequence ID" value="APT91350.1"/>
    <property type="molecule type" value="Genomic_DNA"/>
</dbReference>
<comment type="catalytic activity">
    <reaction evidence="6 8">
        <text>a 2'-deoxyadenosine in DNA + S-adenosyl-L-methionine = an N(6)-methyl-2'-deoxyadenosine in DNA + S-adenosyl-L-homocysteine + H(+)</text>
        <dbReference type="Rhea" id="RHEA:15197"/>
        <dbReference type="Rhea" id="RHEA-COMP:12418"/>
        <dbReference type="Rhea" id="RHEA-COMP:12419"/>
        <dbReference type="ChEBI" id="CHEBI:15378"/>
        <dbReference type="ChEBI" id="CHEBI:57856"/>
        <dbReference type="ChEBI" id="CHEBI:59789"/>
        <dbReference type="ChEBI" id="CHEBI:90615"/>
        <dbReference type="ChEBI" id="CHEBI:90616"/>
        <dbReference type="EC" id="2.1.1.72"/>
    </reaction>
</comment>
<evidence type="ECO:0000256" key="7">
    <source>
        <dbReference type="PIRSR" id="PIRSR000398-1"/>
    </source>
</evidence>
<dbReference type="InterPro" id="IPR012263">
    <property type="entry name" value="M_m6A_EcoRV"/>
</dbReference>
<evidence type="ECO:0000256" key="2">
    <source>
        <dbReference type="ARBA" id="ARBA00011900"/>
    </source>
</evidence>
<name>A0A1L7CZV5_9CORY</name>
<dbReference type="Proteomes" id="UP000185469">
    <property type="component" value="Chromosome"/>
</dbReference>
<evidence type="ECO:0000256" key="6">
    <source>
        <dbReference type="ARBA" id="ARBA00047942"/>
    </source>
</evidence>
<accession>A0A1L7CZV5</accession>
<comment type="similarity">
    <text evidence="1 8">Belongs to the N(4)/N(6)-methyltransferase family.</text>
</comment>
<dbReference type="Gene3D" id="3.40.50.150">
    <property type="entry name" value="Vaccinia Virus protein VP39"/>
    <property type="match status" value="1"/>
</dbReference>
<keyword evidence="5 8" id="KW-0949">S-adenosyl-L-methionine</keyword>
<evidence type="ECO:0000313" key="10">
    <source>
        <dbReference type="Proteomes" id="UP000185469"/>
    </source>
</evidence>
<dbReference type="InterPro" id="IPR002052">
    <property type="entry name" value="DNA_methylase_N6_adenine_CS"/>
</dbReference>
<dbReference type="EC" id="2.1.1.72" evidence="2 8"/>
<evidence type="ECO:0000256" key="1">
    <source>
        <dbReference type="ARBA" id="ARBA00006594"/>
    </source>
</evidence>
<dbReference type="RefSeq" id="WP_075693014.1">
    <property type="nucleotide sequence ID" value="NZ_CP009248.1"/>
</dbReference>
<evidence type="ECO:0000256" key="4">
    <source>
        <dbReference type="ARBA" id="ARBA00022679"/>
    </source>
</evidence>
<protein>
    <recommendedName>
        <fullName evidence="2 8">Site-specific DNA-methyltransferase (adenine-specific)</fullName>
        <ecNumber evidence="2 8">2.1.1.72</ecNumber>
    </recommendedName>
</protein>
<reference evidence="9 10" key="1">
    <citation type="submission" date="2014-08" db="EMBL/GenBank/DDBJ databases">
        <title>Complete genome sequence of Corynebacterium sphenisci CECT 5990(T) (=DSM 44792(T)), isolated from healthy wild penguins.</title>
        <authorList>
            <person name="Ruckert C."/>
            <person name="Albersmeier A."/>
            <person name="Winkler A."/>
            <person name="Kalinowski J."/>
        </authorList>
    </citation>
    <scope>NUCLEOTIDE SEQUENCE [LARGE SCALE GENOMIC DNA]</scope>
    <source>
        <strain evidence="9 10">DSM 44792</strain>
    </source>
</reference>
<feature type="binding site" evidence="7">
    <location>
        <position position="185"/>
    </location>
    <ligand>
        <name>S-adenosyl-L-methionine</name>
        <dbReference type="ChEBI" id="CHEBI:59789"/>
    </ligand>
</feature>
<dbReference type="PIRSF" id="PIRSF000398">
    <property type="entry name" value="M_m6A_EcoRV"/>
    <property type="match status" value="1"/>
</dbReference>
<dbReference type="Pfam" id="PF02086">
    <property type="entry name" value="MethyltransfD12"/>
    <property type="match status" value="1"/>
</dbReference>
<dbReference type="GO" id="GO:0009007">
    <property type="term" value="F:site-specific DNA-methyltransferase (adenine-specific) activity"/>
    <property type="evidence" value="ECO:0007669"/>
    <property type="project" value="UniProtKB-UniRule"/>
</dbReference>
<evidence type="ECO:0000256" key="8">
    <source>
        <dbReference type="RuleBase" id="RU361257"/>
    </source>
</evidence>
<dbReference type="AlphaFoldDB" id="A0A1L7CZV5"/>
<dbReference type="NCBIfam" id="TIGR00571">
    <property type="entry name" value="dam"/>
    <property type="match status" value="1"/>
</dbReference>
<evidence type="ECO:0000256" key="5">
    <source>
        <dbReference type="ARBA" id="ARBA00022691"/>
    </source>
</evidence>
<gene>
    <name evidence="9" type="ORF">CSPHI_10470</name>
</gene>
<proteinExistence type="inferred from homology"/>
<organism evidence="9 10">
    <name type="scientific">Corynebacterium sphenisci DSM 44792</name>
    <dbReference type="NCBI Taxonomy" id="1437874"/>
    <lineage>
        <taxon>Bacteria</taxon>
        <taxon>Bacillati</taxon>
        <taxon>Actinomycetota</taxon>
        <taxon>Actinomycetes</taxon>
        <taxon>Mycobacteriales</taxon>
        <taxon>Corynebacteriaceae</taxon>
        <taxon>Corynebacterium</taxon>
    </lineage>
</organism>